<dbReference type="HOGENOM" id="CLU_1456899_0_0_1"/>
<dbReference type="GO" id="GO:0016628">
    <property type="term" value="F:oxidoreductase activity, acting on the CH-CH group of donors, NAD or NADP as acceptor"/>
    <property type="evidence" value="ECO:0007669"/>
    <property type="project" value="InterPro"/>
</dbReference>
<evidence type="ECO:0000313" key="5">
    <source>
        <dbReference type="Proteomes" id="UP000011115"/>
    </source>
</evidence>
<keyword evidence="1" id="KW-0560">Oxidoreductase</keyword>
<dbReference type="SUPFAM" id="SSF51735">
    <property type="entry name" value="NAD(P)-binding Rossmann-fold domains"/>
    <property type="match status" value="1"/>
</dbReference>
<evidence type="ECO:0000259" key="2">
    <source>
        <dbReference type="Pfam" id="PF00107"/>
    </source>
</evidence>
<dbReference type="InterPro" id="IPR013149">
    <property type="entry name" value="ADH-like_C"/>
</dbReference>
<dbReference type="EnsemblPlants" id="PGSC0003DMT400095859">
    <property type="protein sequence ID" value="PGSC0003DMT400095859"/>
    <property type="gene ID" value="PGSC0003DMG400045430"/>
</dbReference>
<protein>
    <submittedName>
        <fullName evidence="4">Alcohol dehydrogenase</fullName>
    </submittedName>
</protein>
<sequence length="186" mass="20585">MPPKPGYHVSIDPYQINRMKIQSSSQGAISFATAITLGESIDSYGVGSVLFSHRPEFKKGDFVARLLTCGEYSIIKEGSLLNKMDPNMGFPLSYHVRVFEFRGPTAYGEFVEVCKSKLGEKVFVSAASDSIGHLAGQYAKLHGCYVVGYAGSQEKVNFLKEILGYDDAFNYKQQIDLKSALKRCFP</sequence>
<dbReference type="Pfam" id="PF00107">
    <property type="entry name" value="ADH_zinc_N"/>
    <property type="match status" value="1"/>
</dbReference>
<organism evidence="4 5">
    <name type="scientific">Solanum tuberosum</name>
    <name type="common">Potato</name>
    <dbReference type="NCBI Taxonomy" id="4113"/>
    <lineage>
        <taxon>Eukaryota</taxon>
        <taxon>Viridiplantae</taxon>
        <taxon>Streptophyta</taxon>
        <taxon>Embryophyta</taxon>
        <taxon>Tracheophyta</taxon>
        <taxon>Spermatophyta</taxon>
        <taxon>Magnoliopsida</taxon>
        <taxon>eudicotyledons</taxon>
        <taxon>Gunneridae</taxon>
        <taxon>Pentapetalae</taxon>
        <taxon>asterids</taxon>
        <taxon>lamiids</taxon>
        <taxon>Solanales</taxon>
        <taxon>Solanaceae</taxon>
        <taxon>Solanoideae</taxon>
        <taxon>Solaneae</taxon>
        <taxon>Solanum</taxon>
    </lineage>
</organism>
<dbReference type="Pfam" id="PF16884">
    <property type="entry name" value="ADH_N_2"/>
    <property type="match status" value="1"/>
</dbReference>
<keyword evidence="5" id="KW-1185">Reference proteome</keyword>
<dbReference type="InterPro" id="IPR036291">
    <property type="entry name" value="NAD(P)-bd_dom_sf"/>
</dbReference>
<feature type="domain" description="Oxidoreductase N-terminal" evidence="3">
    <location>
        <begin position="8"/>
        <end position="79"/>
    </location>
</feature>
<evidence type="ECO:0000259" key="3">
    <source>
        <dbReference type="Pfam" id="PF16884"/>
    </source>
</evidence>
<reference evidence="4" key="2">
    <citation type="submission" date="2015-06" db="UniProtKB">
        <authorList>
            <consortium name="EnsemblPlants"/>
        </authorList>
    </citation>
    <scope>IDENTIFICATION</scope>
    <source>
        <strain evidence="4">DM1-3 516 R44</strain>
    </source>
</reference>
<dbReference type="SUPFAM" id="SSF50129">
    <property type="entry name" value="GroES-like"/>
    <property type="match status" value="1"/>
</dbReference>
<evidence type="ECO:0000256" key="1">
    <source>
        <dbReference type="ARBA" id="ARBA00023002"/>
    </source>
</evidence>
<dbReference type="InterPro" id="IPR045010">
    <property type="entry name" value="MDR_fam"/>
</dbReference>
<dbReference type="PANTHER" id="PTHR43205">
    <property type="entry name" value="PROSTAGLANDIN REDUCTASE"/>
    <property type="match status" value="1"/>
</dbReference>
<reference evidence="5" key="1">
    <citation type="journal article" date="2011" name="Nature">
        <title>Genome sequence and analysis of the tuber crop potato.</title>
        <authorList>
            <consortium name="The Potato Genome Sequencing Consortium"/>
        </authorList>
    </citation>
    <scope>NUCLEOTIDE SEQUENCE [LARGE SCALE GENOMIC DNA]</scope>
    <source>
        <strain evidence="5">cv. DM1-3 516 R44</strain>
    </source>
</reference>
<evidence type="ECO:0000313" key="4">
    <source>
        <dbReference type="EnsemblPlants" id="PGSC0003DMT400095859"/>
    </source>
</evidence>
<dbReference type="InterPro" id="IPR011032">
    <property type="entry name" value="GroES-like_sf"/>
</dbReference>
<dbReference type="Gramene" id="PGSC0003DMT400095859">
    <property type="protein sequence ID" value="PGSC0003DMT400095859"/>
    <property type="gene ID" value="PGSC0003DMG400045430"/>
</dbReference>
<dbReference type="PaxDb" id="4113-PGSC0003DMT400095859"/>
<proteinExistence type="predicted"/>
<dbReference type="Gene3D" id="3.90.180.10">
    <property type="entry name" value="Medium-chain alcohol dehydrogenases, catalytic domain"/>
    <property type="match status" value="1"/>
</dbReference>
<dbReference type="eggNOG" id="KOG1196">
    <property type="taxonomic scope" value="Eukaryota"/>
</dbReference>
<dbReference type="Proteomes" id="UP000011115">
    <property type="component" value="Unassembled WGS sequence"/>
</dbReference>
<dbReference type="InParanoid" id="M1DX71"/>
<dbReference type="InterPro" id="IPR041694">
    <property type="entry name" value="ADH_N_2"/>
</dbReference>
<dbReference type="AlphaFoldDB" id="M1DX71"/>
<accession>M1DX71</accession>
<feature type="domain" description="Alcohol dehydrogenase-like C-terminal" evidence="2">
    <location>
        <begin position="131"/>
        <end position="183"/>
    </location>
</feature>
<dbReference type="Gene3D" id="3.40.50.720">
    <property type="entry name" value="NAD(P)-binding Rossmann-like Domain"/>
    <property type="match status" value="1"/>
</dbReference>
<dbReference type="PANTHER" id="PTHR43205:SF12">
    <property type="entry name" value="OS06G0602900 PROTEIN"/>
    <property type="match status" value="1"/>
</dbReference>
<dbReference type="STRING" id="4113.M1DX71"/>
<name>M1DX71_SOLTU</name>